<organism evidence="1 2">
    <name type="scientific">Candidatus Brevundimonas colombiensis</name>
    <dbReference type="NCBI Taxonomy" id="3121376"/>
    <lineage>
        <taxon>Bacteria</taxon>
        <taxon>Pseudomonadati</taxon>
        <taxon>Pseudomonadota</taxon>
        <taxon>Alphaproteobacteria</taxon>
        <taxon>Caulobacterales</taxon>
        <taxon>Caulobacteraceae</taxon>
        <taxon>Brevundimonas</taxon>
    </lineage>
</organism>
<dbReference type="EMBL" id="CP119326">
    <property type="protein sequence ID" value="WEK40486.1"/>
    <property type="molecule type" value="Genomic_DNA"/>
</dbReference>
<name>A0AAJ5X0H3_9CAUL</name>
<evidence type="ECO:0000313" key="2">
    <source>
        <dbReference type="Proteomes" id="UP001213664"/>
    </source>
</evidence>
<sequence>MSAPTDHAALLTAVADELMLVREDIEGIETLVGDLVRRAPPEERSNALTQAQALDALIQHVETLSGLLRMLGGGASPSDAVSRLSLADVAGRLRLAAGEHRPASAADAGDLTLF</sequence>
<gene>
    <name evidence="1" type="ORF">P0Y50_02440</name>
</gene>
<dbReference type="Proteomes" id="UP001213664">
    <property type="component" value="Chromosome"/>
</dbReference>
<evidence type="ECO:0000313" key="1">
    <source>
        <dbReference type="EMBL" id="WEK40486.1"/>
    </source>
</evidence>
<dbReference type="AlphaFoldDB" id="A0AAJ5X0H3"/>
<proteinExistence type="predicted"/>
<protein>
    <submittedName>
        <fullName evidence="1">Uncharacterized protein</fullName>
    </submittedName>
</protein>
<accession>A0AAJ5X0H3</accession>
<reference evidence="1" key="1">
    <citation type="submission" date="2023-03" db="EMBL/GenBank/DDBJ databases">
        <title>Andean soil-derived lignocellulolytic bacterial consortium as a source of novel taxa and putative plastic-active enzymes.</title>
        <authorList>
            <person name="Diaz-Garcia L."/>
            <person name="Chuvochina M."/>
            <person name="Feuerriegel G."/>
            <person name="Bunk B."/>
            <person name="Sproer C."/>
            <person name="Streit W.R."/>
            <person name="Rodriguez L.M."/>
            <person name="Overmann J."/>
            <person name="Jimenez D.J."/>
        </authorList>
    </citation>
    <scope>NUCLEOTIDE SEQUENCE</scope>
    <source>
        <strain evidence="1">MAG 833</strain>
    </source>
</reference>